<dbReference type="PANTHER" id="PTHR16222:SF12">
    <property type="entry name" value="ADP-RIBOSYLGLYCOHYDROLASE-RELATED"/>
    <property type="match status" value="1"/>
</dbReference>
<reference evidence="2" key="1">
    <citation type="journal article" date="2019" name="Int. J. Syst. Evol. Microbiol.">
        <title>The Global Catalogue of Microorganisms (GCM) 10K type strain sequencing project: providing services to taxonomists for standard genome sequencing and annotation.</title>
        <authorList>
            <consortium name="The Broad Institute Genomics Platform"/>
            <consortium name="The Broad Institute Genome Sequencing Center for Infectious Disease"/>
            <person name="Wu L."/>
            <person name="Ma J."/>
        </authorList>
    </citation>
    <scope>NUCLEOTIDE SEQUENCE [LARGE SCALE GENOMIC DNA]</scope>
    <source>
        <strain evidence="2">CCUG 62974</strain>
    </source>
</reference>
<protein>
    <submittedName>
        <fullName evidence="1">ADP-ribosylglycohydrolase family protein</fullName>
    </submittedName>
</protein>
<dbReference type="SUPFAM" id="SSF101478">
    <property type="entry name" value="ADP-ribosylglycohydrolase"/>
    <property type="match status" value="1"/>
</dbReference>
<proteinExistence type="predicted"/>
<dbReference type="Pfam" id="PF03747">
    <property type="entry name" value="ADP_ribosyl_GH"/>
    <property type="match status" value="1"/>
</dbReference>
<gene>
    <name evidence="1" type="ORF">ACFQ08_34745</name>
</gene>
<dbReference type="Proteomes" id="UP001597024">
    <property type="component" value="Unassembled WGS sequence"/>
</dbReference>
<comment type="caution">
    <text evidence="1">The sequence shown here is derived from an EMBL/GenBank/DDBJ whole genome shotgun (WGS) entry which is preliminary data.</text>
</comment>
<sequence>MTVRRSIDDLAVYRSRVRGSLLGGALGDALGAPIEFDSIDGIRSRYGFAGVTGPVADPQGRIGLVTDDTQMTLFTVEGLIRGGDVPAVRHAYLRWLDTQRYPAPERIPAPEQGPAPERVPA</sequence>
<name>A0ABW3E364_9ACTN</name>
<accession>A0ABW3E364</accession>
<evidence type="ECO:0000313" key="1">
    <source>
        <dbReference type="EMBL" id="MFD0889726.1"/>
    </source>
</evidence>
<organism evidence="1 2">
    <name type="scientific">Streptosporangium algeriense</name>
    <dbReference type="NCBI Taxonomy" id="1682748"/>
    <lineage>
        <taxon>Bacteria</taxon>
        <taxon>Bacillati</taxon>
        <taxon>Actinomycetota</taxon>
        <taxon>Actinomycetes</taxon>
        <taxon>Streptosporangiales</taxon>
        <taxon>Streptosporangiaceae</taxon>
        <taxon>Streptosporangium</taxon>
    </lineage>
</organism>
<dbReference type="InterPro" id="IPR005502">
    <property type="entry name" value="Ribosyl_crysJ1"/>
</dbReference>
<dbReference type="InterPro" id="IPR036705">
    <property type="entry name" value="Ribosyl_crysJ1_sf"/>
</dbReference>
<dbReference type="PANTHER" id="PTHR16222">
    <property type="entry name" value="ADP-RIBOSYLGLYCOHYDROLASE"/>
    <property type="match status" value="1"/>
</dbReference>
<dbReference type="Gene3D" id="1.10.4080.10">
    <property type="entry name" value="ADP-ribosylation/Crystallin J1"/>
    <property type="match status" value="1"/>
</dbReference>
<keyword evidence="2" id="KW-1185">Reference proteome</keyword>
<evidence type="ECO:0000313" key="2">
    <source>
        <dbReference type="Proteomes" id="UP001597024"/>
    </source>
</evidence>
<dbReference type="InterPro" id="IPR050792">
    <property type="entry name" value="ADP-ribosylglycohydrolase"/>
</dbReference>
<dbReference type="EMBL" id="JBHTHX010001993">
    <property type="protein sequence ID" value="MFD0889726.1"/>
    <property type="molecule type" value="Genomic_DNA"/>
</dbReference>
<feature type="non-terminal residue" evidence="1">
    <location>
        <position position="121"/>
    </location>
</feature>